<reference evidence="1 2" key="1">
    <citation type="submission" date="2022-05" db="EMBL/GenBank/DDBJ databases">
        <title>Genome Sequencing of Bee-Associated Microbes.</title>
        <authorList>
            <person name="Dunlap C."/>
        </authorList>
    </citation>
    <scope>NUCLEOTIDE SEQUENCE [LARGE SCALE GENOMIC DNA]</scope>
    <source>
        <strain evidence="1 2">NRRL B-04010</strain>
    </source>
</reference>
<keyword evidence="2" id="KW-1185">Reference proteome</keyword>
<dbReference type="EMBL" id="JAMDNP010000019">
    <property type="protein sequence ID" value="MCY9761041.1"/>
    <property type="molecule type" value="Genomic_DNA"/>
</dbReference>
<sequence length="102" mass="11884">MSIKIAPLSGEHPIDINLRSQLIYGAPSELEDIFTVEHFTVQQNILLSQIGVLEEEAKKAIIERERWNTRFNAMFMELQKLYERHNQLIEKINPKSSTTTEE</sequence>
<proteinExistence type="predicted"/>
<protein>
    <submittedName>
        <fullName evidence="1">Uncharacterized protein</fullName>
    </submittedName>
</protein>
<gene>
    <name evidence="1" type="ORF">M5X12_10680</name>
</gene>
<evidence type="ECO:0000313" key="2">
    <source>
        <dbReference type="Proteomes" id="UP001527181"/>
    </source>
</evidence>
<dbReference type="RefSeq" id="WP_213431326.1">
    <property type="nucleotide sequence ID" value="NZ_JAMDNL010000013.1"/>
</dbReference>
<organism evidence="1 2">
    <name type="scientific">Paenibacillus alvei</name>
    <name type="common">Bacillus alvei</name>
    <dbReference type="NCBI Taxonomy" id="44250"/>
    <lineage>
        <taxon>Bacteria</taxon>
        <taxon>Bacillati</taxon>
        <taxon>Bacillota</taxon>
        <taxon>Bacilli</taxon>
        <taxon>Bacillales</taxon>
        <taxon>Paenibacillaceae</taxon>
        <taxon>Paenibacillus</taxon>
    </lineage>
</organism>
<name>A0ABT4GWF2_PAEAL</name>
<evidence type="ECO:0000313" key="1">
    <source>
        <dbReference type="EMBL" id="MCY9761041.1"/>
    </source>
</evidence>
<dbReference type="Proteomes" id="UP001527181">
    <property type="component" value="Unassembled WGS sequence"/>
</dbReference>
<accession>A0ABT4GWF2</accession>
<comment type="caution">
    <text evidence="1">The sequence shown here is derived from an EMBL/GenBank/DDBJ whole genome shotgun (WGS) entry which is preliminary data.</text>
</comment>